<feature type="transmembrane region" description="Helical" evidence="7">
    <location>
        <begin position="37"/>
        <end position="56"/>
    </location>
</feature>
<proteinExistence type="inferred from homology"/>
<feature type="region of interest" description="Disordered" evidence="8">
    <location>
        <begin position="1"/>
        <end position="31"/>
    </location>
</feature>
<evidence type="ECO:0000256" key="5">
    <source>
        <dbReference type="ARBA" id="ARBA00022989"/>
    </source>
</evidence>
<dbReference type="SUPFAM" id="SSF161098">
    <property type="entry name" value="MetI-like"/>
    <property type="match status" value="1"/>
</dbReference>
<keyword evidence="11" id="KW-1185">Reference proteome</keyword>
<dbReference type="InParanoid" id="A0A4R5DJB1"/>
<comment type="similarity">
    <text evidence="7">Belongs to the binding-protein-dependent transport system permease family.</text>
</comment>
<feature type="compositionally biased region" description="Low complexity" evidence="8">
    <location>
        <begin position="1"/>
        <end position="26"/>
    </location>
</feature>
<dbReference type="Proteomes" id="UP000294739">
    <property type="component" value="Unassembled WGS sequence"/>
</dbReference>
<evidence type="ECO:0000256" key="2">
    <source>
        <dbReference type="ARBA" id="ARBA00022448"/>
    </source>
</evidence>
<dbReference type="PANTHER" id="PTHR30193">
    <property type="entry name" value="ABC TRANSPORTER PERMEASE PROTEIN"/>
    <property type="match status" value="1"/>
</dbReference>
<sequence length="318" mass="34969">MTSRSSSAVAEPAPAAADRRAPGPAARPRRRRGRVPGTVWVFLLLAGGVEAIWIFWPALSTFYFSLTSWDGLDAPRFIGLENFTSMARDDVFHTALRNNAVWLAGFAVGSVILGLAMAVALDRPRRGVGVYRALIYLPMVFSLLVTGLFWRVMYQPEGPVNAILAAIGLESWQRQWLADPDIVLLAVLVAAVWRQVGYVMVLYLAGLKATDPALADAARVDGCSAWQRFWHVTMPQLRGVNTVVAAITVIDALRTFDVVWSMTGGGPYNSSELLSTYMFRQAFTNQALGYSSAIAVVIFVLTLGFIVFFLRRSFAEQK</sequence>
<reference evidence="10 11" key="1">
    <citation type="submission" date="2019-03" db="EMBL/GenBank/DDBJ databases">
        <title>Draft genome sequences of novel Actinobacteria.</title>
        <authorList>
            <person name="Sahin N."/>
            <person name="Ay H."/>
            <person name="Saygin H."/>
        </authorList>
    </citation>
    <scope>NUCLEOTIDE SEQUENCE [LARGE SCALE GENOMIC DNA]</scope>
    <source>
        <strain evidence="10 11">5K138</strain>
    </source>
</reference>
<feature type="transmembrane region" description="Helical" evidence="7">
    <location>
        <begin position="182"/>
        <end position="205"/>
    </location>
</feature>
<dbReference type="AlphaFoldDB" id="A0A4R5DJB1"/>
<dbReference type="InterPro" id="IPR035906">
    <property type="entry name" value="MetI-like_sf"/>
</dbReference>
<evidence type="ECO:0000256" key="7">
    <source>
        <dbReference type="RuleBase" id="RU363032"/>
    </source>
</evidence>
<dbReference type="PANTHER" id="PTHR30193:SF37">
    <property type="entry name" value="INNER MEMBRANE ABC TRANSPORTER PERMEASE PROTEIN YCJO"/>
    <property type="match status" value="1"/>
</dbReference>
<keyword evidence="4 7" id="KW-0812">Transmembrane</keyword>
<evidence type="ECO:0000256" key="8">
    <source>
        <dbReference type="SAM" id="MobiDB-lite"/>
    </source>
</evidence>
<dbReference type="PROSITE" id="PS50928">
    <property type="entry name" value="ABC_TM1"/>
    <property type="match status" value="1"/>
</dbReference>
<comment type="caution">
    <text evidence="10">The sequence shown here is derived from an EMBL/GenBank/DDBJ whole genome shotgun (WGS) entry which is preliminary data.</text>
</comment>
<feature type="transmembrane region" description="Helical" evidence="7">
    <location>
        <begin position="100"/>
        <end position="121"/>
    </location>
</feature>
<dbReference type="Gene3D" id="1.10.3720.10">
    <property type="entry name" value="MetI-like"/>
    <property type="match status" value="1"/>
</dbReference>
<dbReference type="EMBL" id="SMKZ01000003">
    <property type="protein sequence ID" value="TDE14196.1"/>
    <property type="molecule type" value="Genomic_DNA"/>
</dbReference>
<feature type="transmembrane region" description="Helical" evidence="7">
    <location>
        <begin position="287"/>
        <end position="310"/>
    </location>
</feature>
<dbReference type="InterPro" id="IPR000515">
    <property type="entry name" value="MetI-like"/>
</dbReference>
<evidence type="ECO:0000313" key="11">
    <source>
        <dbReference type="Proteomes" id="UP000294739"/>
    </source>
</evidence>
<feature type="transmembrane region" description="Helical" evidence="7">
    <location>
        <begin position="133"/>
        <end position="153"/>
    </location>
</feature>
<name>A0A4R5DJB1_9ACTN</name>
<dbReference type="RefSeq" id="WP_131891157.1">
    <property type="nucleotide sequence ID" value="NZ_SMKZ01000003.1"/>
</dbReference>
<evidence type="ECO:0000256" key="1">
    <source>
        <dbReference type="ARBA" id="ARBA00004651"/>
    </source>
</evidence>
<dbReference type="OrthoDB" id="9804439at2"/>
<keyword evidence="5 7" id="KW-1133">Transmembrane helix</keyword>
<dbReference type="Pfam" id="PF00528">
    <property type="entry name" value="BPD_transp_1"/>
    <property type="match status" value="1"/>
</dbReference>
<evidence type="ECO:0000313" key="10">
    <source>
        <dbReference type="EMBL" id="TDE14196.1"/>
    </source>
</evidence>
<protein>
    <submittedName>
        <fullName evidence="10">Sugar ABC transporter permease</fullName>
    </submittedName>
</protein>
<evidence type="ECO:0000256" key="4">
    <source>
        <dbReference type="ARBA" id="ARBA00022692"/>
    </source>
</evidence>
<evidence type="ECO:0000256" key="3">
    <source>
        <dbReference type="ARBA" id="ARBA00022475"/>
    </source>
</evidence>
<gene>
    <name evidence="10" type="ORF">E1269_03265</name>
</gene>
<evidence type="ECO:0000256" key="6">
    <source>
        <dbReference type="ARBA" id="ARBA00023136"/>
    </source>
</evidence>
<feature type="domain" description="ABC transmembrane type-1" evidence="9">
    <location>
        <begin position="96"/>
        <end position="309"/>
    </location>
</feature>
<dbReference type="GO" id="GO:0055085">
    <property type="term" value="P:transmembrane transport"/>
    <property type="evidence" value="ECO:0007669"/>
    <property type="project" value="InterPro"/>
</dbReference>
<organism evidence="10 11">
    <name type="scientific">Jiangella asiatica</name>
    <dbReference type="NCBI Taxonomy" id="2530372"/>
    <lineage>
        <taxon>Bacteria</taxon>
        <taxon>Bacillati</taxon>
        <taxon>Actinomycetota</taxon>
        <taxon>Actinomycetes</taxon>
        <taxon>Jiangellales</taxon>
        <taxon>Jiangellaceae</taxon>
        <taxon>Jiangella</taxon>
    </lineage>
</organism>
<accession>A0A4R5DJB1</accession>
<dbReference type="CDD" id="cd06261">
    <property type="entry name" value="TM_PBP2"/>
    <property type="match status" value="1"/>
</dbReference>
<comment type="subcellular location">
    <subcellularLocation>
        <location evidence="1 7">Cell membrane</location>
        <topology evidence="1 7">Multi-pass membrane protein</topology>
    </subcellularLocation>
</comment>
<keyword evidence="3" id="KW-1003">Cell membrane</keyword>
<dbReference type="GO" id="GO:0005886">
    <property type="term" value="C:plasma membrane"/>
    <property type="evidence" value="ECO:0007669"/>
    <property type="project" value="UniProtKB-SubCell"/>
</dbReference>
<keyword evidence="2 7" id="KW-0813">Transport</keyword>
<evidence type="ECO:0000259" key="9">
    <source>
        <dbReference type="PROSITE" id="PS50928"/>
    </source>
</evidence>
<dbReference type="InterPro" id="IPR051393">
    <property type="entry name" value="ABC_transporter_permease"/>
</dbReference>
<keyword evidence="6 7" id="KW-0472">Membrane</keyword>